<evidence type="ECO:0000313" key="15">
    <source>
        <dbReference type="Proteomes" id="UP001209318"/>
    </source>
</evidence>
<evidence type="ECO:0000256" key="5">
    <source>
        <dbReference type="ARBA" id="ARBA00022692"/>
    </source>
</evidence>
<evidence type="ECO:0000256" key="6">
    <source>
        <dbReference type="ARBA" id="ARBA00022723"/>
    </source>
</evidence>
<dbReference type="SUPFAM" id="SSF54631">
    <property type="entry name" value="CBS-domain pair"/>
    <property type="match status" value="1"/>
</dbReference>
<organism evidence="14 15">
    <name type="scientific">Perspicuibacillus lycopersici</name>
    <dbReference type="NCBI Taxonomy" id="1325689"/>
    <lineage>
        <taxon>Bacteria</taxon>
        <taxon>Bacillati</taxon>
        <taxon>Bacillota</taxon>
        <taxon>Bacilli</taxon>
        <taxon>Bacillales</taxon>
        <taxon>Bacillaceae</taxon>
        <taxon>Perspicuibacillus</taxon>
    </lineage>
</organism>
<feature type="transmembrane region" description="Helical" evidence="12">
    <location>
        <begin position="125"/>
        <end position="146"/>
    </location>
</feature>
<name>A0AAE3LMW8_9BACI</name>
<dbReference type="GO" id="GO:0006508">
    <property type="term" value="P:proteolysis"/>
    <property type="evidence" value="ECO:0007669"/>
    <property type="project" value="UniProtKB-KW"/>
</dbReference>
<keyword evidence="10" id="KW-0482">Metalloprotease</keyword>
<evidence type="ECO:0000259" key="13">
    <source>
        <dbReference type="Pfam" id="PF02163"/>
    </source>
</evidence>
<feature type="transmembrane region" description="Helical" evidence="12">
    <location>
        <begin position="34"/>
        <end position="56"/>
    </location>
</feature>
<dbReference type="PANTHER" id="PTHR39188">
    <property type="entry name" value="MEMBRANE-ASSOCIATED ZINC METALLOPROTEASE M50B"/>
    <property type="match status" value="1"/>
</dbReference>
<dbReference type="PANTHER" id="PTHR39188:SF3">
    <property type="entry name" value="STAGE IV SPORULATION PROTEIN FB"/>
    <property type="match status" value="1"/>
</dbReference>
<evidence type="ECO:0000256" key="1">
    <source>
        <dbReference type="ARBA" id="ARBA00001947"/>
    </source>
</evidence>
<dbReference type="EMBL" id="JAOUSF010000003">
    <property type="protein sequence ID" value="MCU9614005.1"/>
    <property type="molecule type" value="Genomic_DNA"/>
</dbReference>
<reference evidence="14" key="1">
    <citation type="submission" date="2022-10" db="EMBL/GenBank/DDBJ databases">
        <title>Description of Fervidibacillus gen. nov. in the family Fervidibacillaceae fam. nov. with two species, Fervidibacillus albus sp. nov., and Fervidibacillus halotolerans sp. nov., isolated from tidal flat sediments.</title>
        <authorList>
            <person name="Kwon K.K."/>
            <person name="Yang S.-H."/>
        </authorList>
    </citation>
    <scope>NUCLEOTIDE SEQUENCE</scope>
    <source>
        <strain evidence="14">JCM 19140</strain>
    </source>
</reference>
<evidence type="ECO:0000256" key="9">
    <source>
        <dbReference type="ARBA" id="ARBA00022989"/>
    </source>
</evidence>
<dbReference type="Pfam" id="PF02163">
    <property type="entry name" value="Peptidase_M50"/>
    <property type="match status" value="1"/>
</dbReference>
<dbReference type="GO" id="GO:0046872">
    <property type="term" value="F:metal ion binding"/>
    <property type="evidence" value="ECO:0007669"/>
    <property type="project" value="UniProtKB-KW"/>
</dbReference>
<dbReference type="InterPro" id="IPR008915">
    <property type="entry name" value="Peptidase_M50"/>
</dbReference>
<evidence type="ECO:0000256" key="8">
    <source>
        <dbReference type="ARBA" id="ARBA00022833"/>
    </source>
</evidence>
<keyword evidence="6" id="KW-0479">Metal-binding</keyword>
<comment type="caution">
    <text evidence="14">The sequence shown here is derived from an EMBL/GenBank/DDBJ whole genome shotgun (WGS) entry which is preliminary data.</text>
</comment>
<dbReference type="AlphaFoldDB" id="A0AAE3LMW8"/>
<dbReference type="InterPro" id="IPR046342">
    <property type="entry name" value="CBS_dom_sf"/>
</dbReference>
<evidence type="ECO:0000256" key="7">
    <source>
        <dbReference type="ARBA" id="ARBA00022801"/>
    </source>
</evidence>
<keyword evidence="15" id="KW-1185">Reference proteome</keyword>
<keyword evidence="11 12" id="KW-0472">Membrane</keyword>
<evidence type="ECO:0000256" key="4">
    <source>
        <dbReference type="ARBA" id="ARBA00022670"/>
    </source>
</evidence>
<comment type="cofactor">
    <cofactor evidence="1">
        <name>Zn(2+)</name>
        <dbReference type="ChEBI" id="CHEBI:29105"/>
    </cofactor>
</comment>
<evidence type="ECO:0000256" key="11">
    <source>
        <dbReference type="ARBA" id="ARBA00023136"/>
    </source>
</evidence>
<sequence length="288" mass="34024">MNKWIRLLTNIHIHPLFWMVALVAILTARFKELLIVFAIVFIHELGHAMASSFFSWRLKRIMLLPFGGVAEVDEHGNRPLKEEFIVVIAGPLQHLWIPIFAYILYYYGLISEPVYQYCIEYNWMILLFNCLPILPLDGGKLVYLFFANYCPFIKALKLAIITSFIFLLLYCCMIVILFPFHLNGWFMALFLMITLYKEWKNRPYIFMRFLLDRYAGKMQKNKQRKLLYVSPEDTVQSVIERLYRGKCHPIVILENGRELKRLSESILLKAFFEENAASQPVNYLLSRT</sequence>
<keyword evidence="9 12" id="KW-1133">Transmembrane helix</keyword>
<dbReference type="CDD" id="cd06161">
    <property type="entry name" value="S2P-M50_SpoIVFB"/>
    <property type="match status" value="1"/>
</dbReference>
<comment type="similarity">
    <text evidence="3">Belongs to the peptidase M50B family.</text>
</comment>
<feature type="transmembrane region" description="Helical" evidence="12">
    <location>
        <begin position="84"/>
        <end position="105"/>
    </location>
</feature>
<dbReference type="Proteomes" id="UP001209318">
    <property type="component" value="Unassembled WGS sequence"/>
</dbReference>
<accession>A0AAE3LMW8</accession>
<proteinExistence type="inferred from homology"/>
<keyword evidence="7" id="KW-0378">Hydrolase</keyword>
<evidence type="ECO:0000256" key="3">
    <source>
        <dbReference type="ARBA" id="ARBA00007931"/>
    </source>
</evidence>
<evidence type="ECO:0000256" key="12">
    <source>
        <dbReference type="SAM" id="Phobius"/>
    </source>
</evidence>
<keyword evidence="4" id="KW-0645">Protease</keyword>
<evidence type="ECO:0000256" key="10">
    <source>
        <dbReference type="ARBA" id="ARBA00023049"/>
    </source>
</evidence>
<evidence type="ECO:0000256" key="2">
    <source>
        <dbReference type="ARBA" id="ARBA00004141"/>
    </source>
</evidence>
<protein>
    <submittedName>
        <fullName evidence="14">M50 family metallopeptidase</fullName>
    </submittedName>
</protein>
<feature type="transmembrane region" description="Helical" evidence="12">
    <location>
        <begin position="7"/>
        <end position="28"/>
    </location>
</feature>
<dbReference type="GO" id="GO:0008237">
    <property type="term" value="F:metallopeptidase activity"/>
    <property type="evidence" value="ECO:0007669"/>
    <property type="project" value="UniProtKB-KW"/>
</dbReference>
<gene>
    <name evidence="14" type="ORF">OEV98_10575</name>
</gene>
<dbReference type="GO" id="GO:0016020">
    <property type="term" value="C:membrane"/>
    <property type="evidence" value="ECO:0007669"/>
    <property type="project" value="UniProtKB-SubCell"/>
</dbReference>
<evidence type="ECO:0000313" key="14">
    <source>
        <dbReference type="EMBL" id="MCU9614005.1"/>
    </source>
</evidence>
<feature type="transmembrane region" description="Helical" evidence="12">
    <location>
        <begin position="158"/>
        <end position="178"/>
    </location>
</feature>
<keyword evidence="8" id="KW-0862">Zinc</keyword>
<feature type="domain" description="Peptidase M50" evidence="13">
    <location>
        <begin position="33"/>
        <end position="106"/>
    </location>
</feature>
<dbReference type="RefSeq" id="WP_263073240.1">
    <property type="nucleotide sequence ID" value="NZ_JAOUSF010000003.1"/>
</dbReference>
<comment type="subcellular location">
    <subcellularLocation>
        <location evidence="2">Membrane</location>
        <topology evidence="2">Multi-pass membrane protein</topology>
    </subcellularLocation>
</comment>
<keyword evidence="5 12" id="KW-0812">Transmembrane</keyword>